<dbReference type="Pfam" id="PF08238">
    <property type="entry name" value="Sel1"/>
    <property type="match status" value="1"/>
</dbReference>
<keyword evidence="2" id="KW-1133">Transmembrane helix</keyword>
<feature type="transmembrane region" description="Helical" evidence="2">
    <location>
        <begin position="7"/>
        <end position="26"/>
    </location>
</feature>
<feature type="compositionally biased region" description="Basic and acidic residues" evidence="1">
    <location>
        <begin position="129"/>
        <end position="138"/>
    </location>
</feature>
<dbReference type="InterPro" id="IPR036365">
    <property type="entry name" value="PGBD-like_sf"/>
</dbReference>
<keyword evidence="2" id="KW-0812">Transmembrane</keyword>
<feature type="region of interest" description="Disordered" evidence="1">
    <location>
        <begin position="128"/>
        <end position="168"/>
    </location>
</feature>
<dbReference type="InterPro" id="IPR006597">
    <property type="entry name" value="Sel1-like"/>
</dbReference>
<dbReference type="Gene3D" id="1.25.40.10">
    <property type="entry name" value="Tetratricopeptide repeat domain"/>
    <property type="match status" value="1"/>
</dbReference>
<evidence type="ECO:0000256" key="1">
    <source>
        <dbReference type="SAM" id="MobiDB-lite"/>
    </source>
</evidence>
<dbReference type="Proteomes" id="UP001597294">
    <property type="component" value="Unassembled WGS sequence"/>
</dbReference>
<feature type="domain" description="Peptidoglycan binding-like" evidence="3">
    <location>
        <begin position="170"/>
        <end position="218"/>
    </location>
</feature>
<keyword evidence="5" id="KW-1185">Reference proteome</keyword>
<keyword evidence="2" id="KW-0472">Membrane</keyword>
<dbReference type="Gene3D" id="1.10.101.10">
    <property type="entry name" value="PGBD-like superfamily/PGBD"/>
    <property type="match status" value="1"/>
</dbReference>
<dbReference type="InterPro" id="IPR011990">
    <property type="entry name" value="TPR-like_helical_dom_sf"/>
</dbReference>
<dbReference type="SUPFAM" id="SSF47090">
    <property type="entry name" value="PGBD-like"/>
    <property type="match status" value="1"/>
</dbReference>
<feature type="compositionally biased region" description="Polar residues" evidence="1">
    <location>
        <begin position="152"/>
        <end position="162"/>
    </location>
</feature>
<dbReference type="InterPro" id="IPR002477">
    <property type="entry name" value="Peptidoglycan-bd-like"/>
</dbReference>
<evidence type="ECO:0000313" key="5">
    <source>
        <dbReference type="Proteomes" id="UP001597294"/>
    </source>
</evidence>
<gene>
    <name evidence="4" type="ORF">ACFSKO_05700</name>
</gene>
<protein>
    <submittedName>
        <fullName evidence="4">Peptidoglycan-binding protein</fullName>
    </submittedName>
</protein>
<dbReference type="RefSeq" id="WP_380249300.1">
    <property type="nucleotide sequence ID" value="NZ_JBHUII010000001.1"/>
</dbReference>
<sequence>MKLIQQLLYAGIISCSMVFGSFAYSASFDEAMEAFENRDYTSAYQDFSSIAQTGDRDAQFMLGYVYSKGYGTPQDYVEAHKWFNLASSQGDREARRARDSLTKFMSAQQISRAQQLATEWKPLQTQSIEKNEQKEQHTSEPVILWSDPEPTLSPSALENETTELSRTEKRELQKRLRDAGYDPGPIDGLPGERTLRAIRSYQSDFGIDVDGLVSREILSDLRSRNFADGKTAESMEIKREDVLLTQLRELDKDGQNAPLSGTQYKQRVSAILADYDRPWLTRVLYDNFRDGDYTLNPRWVVESGSFSVGNRDYLYTSVPVPRIKPSNKKKSDTEEIVGIFSDIFAKATQEDEEQDDYTGYAEIYNASPISNSFSARVNVNGLLANGRLIFGVYQGTSRINGYKVAYNTGSNSSIQLLRTSFDGQSVIGSMALSQELTGEIHNVELRRNGEGVIEVVLDDNILFTVTDTKLTGEFDGFVMGNHGGDFRIIELEVYSER</sequence>
<organism evidence="4 5">
    <name type="scientific">Kiloniella antarctica</name>
    <dbReference type="NCBI Taxonomy" id="1550907"/>
    <lineage>
        <taxon>Bacteria</taxon>
        <taxon>Pseudomonadati</taxon>
        <taxon>Pseudomonadota</taxon>
        <taxon>Alphaproteobacteria</taxon>
        <taxon>Rhodospirillales</taxon>
        <taxon>Kiloniellaceae</taxon>
        <taxon>Kiloniella</taxon>
    </lineage>
</organism>
<dbReference type="PROSITE" id="PS51257">
    <property type="entry name" value="PROKAR_LIPOPROTEIN"/>
    <property type="match status" value="1"/>
</dbReference>
<name>A0ABW5BHZ7_9PROT</name>
<dbReference type="SUPFAM" id="SSF81901">
    <property type="entry name" value="HCP-like"/>
    <property type="match status" value="1"/>
</dbReference>
<dbReference type="InterPro" id="IPR036366">
    <property type="entry name" value="PGBDSf"/>
</dbReference>
<accession>A0ABW5BHZ7</accession>
<evidence type="ECO:0000259" key="3">
    <source>
        <dbReference type="Pfam" id="PF01471"/>
    </source>
</evidence>
<dbReference type="SMART" id="SM00671">
    <property type="entry name" value="SEL1"/>
    <property type="match status" value="1"/>
</dbReference>
<evidence type="ECO:0000256" key="2">
    <source>
        <dbReference type="SAM" id="Phobius"/>
    </source>
</evidence>
<comment type="caution">
    <text evidence="4">The sequence shown here is derived from an EMBL/GenBank/DDBJ whole genome shotgun (WGS) entry which is preliminary data.</text>
</comment>
<dbReference type="Pfam" id="PF01471">
    <property type="entry name" value="PG_binding_1"/>
    <property type="match status" value="1"/>
</dbReference>
<dbReference type="EMBL" id="JBHUII010000001">
    <property type="protein sequence ID" value="MFD2205091.1"/>
    <property type="molecule type" value="Genomic_DNA"/>
</dbReference>
<reference evidence="5" key="1">
    <citation type="journal article" date="2019" name="Int. J. Syst. Evol. Microbiol.">
        <title>The Global Catalogue of Microorganisms (GCM) 10K type strain sequencing project: providing services to taxonomists for standard genome sequencing and annotation.</title>
        <authorList>
            <consortium name="The Broad Institute Genomics Platform"/>
            <consortium name="The Broad Institute Genome Sequencing Center for Infectious Disease"/>
            <person name="Wu L."/>
            <person name="Ma J."/>
        </authorList>
    </citation>
    <scope>NUCLEOTIDE SEQUENCE [LARGE SCALE GENOMIC DNA]</scope>
    <source>
        <strain evidence="5">CGMCC 4.7192</strain>
    </source>
</reference>
<proteinExistence type="predicted"/>
<evidence type="ECO:0000313" key="4">
    <source>
        <dbReference type="EMBL" id="MFD2205091.1"/>
    </source>
</evidence>